<gene>
    <name evidence="2" type="ORF">F503_04436</name>
</gene>
<evidence type="ECO:0000256" key="1">
    <source>
        <dbReference type="SAM" id="MobiDB-lite"/>
    </source>
</evidence>
<dbReference type="AlphaFoldDB" id="S3C5P9"/>
<dbReference type="eggNOG" id="ENOG502SP6Z">
    <property type="taxonomic scope" value="Eukaryota"/>
</dbReference>
<dbReference type="Proteomes" id="UP000016923">
    <property type="component" value="Unassembled WGS sequence"/>
</dbReference>
<name>S3C5P9_OPHP1</name>
<accession>S3C5P9</accession>
<proteinExistence type="predicted"/>
<organism evidence="2 3">
    <name type="scientific">Ophiostoma piceae (strain UAMH 11346)</name>
    <name type="common">Sap stain fungus</name>
    <dbReference type="NCBI Taxonomy" id="1262450"/>
    <lineage>
        <taxon>Eukaryota</taxon>
        <taxon>Fungi</taxon>
        <taxon>Dikarya</taxon>
        <taxon>Ascomycota</taxon>
        <taxon>Pezizomycotina</taxon>
        <taxon>Sordariomycetes</taxon>
        <taxon>Sordariomycetidae</taxon>
        <taxon>Ophiostomatales</taxon>
        <taxon>Ophiostomataceae</taxon>
        <taxon>Ophiostoma</taxon>
    </lineage>
</organism>
<evidence type="ECO:0000313" key="3">
    <source>
        <dbReference type="Proteomes" id="UP000016923"/>
    </source>
</evidence>
<feature type="compositionally biased region" description="Basic and acidic residues" evidence="1">
    <location>
        <begin position="8"/>
        <end position="33"/>
    </location>
</feature>
<protein>
    <submittedName>
        <fullName evidence="2">Uncharacterized protein</fullName>
    </submittedName>
</protein>
<feature type="region of interest" description="Disordered" evidence="1">
    <location>
        <begin position="1"/>
        <end position="96"/>
    </location>
</feature>
<dbReference type="OrthoDB" id="203796at2759"/>
<dbReference type="VEuPathDB" id="FungiDB:F503_04436"/>
<reference evidence="2 3" key="1">
    <citation type="journal article" date="2013" name="BMC Genomics">
        <title>The genome and transcriptome of the pine saprophyte Ophiostoma piceae, and a comparison with the bark beetle-associated pine pathogen Grosmannia clavigera.</title>
        <authorList>
            <person name="Haridas S."/>
            <person name="Wang Y."/>
            <person name="Lim L."/>
            <person name="Massoumi Alamouti S."/>
            <person name="Jackman S."/>
            <person name="Docking R."/>
            <person name="Robertson G."/>
            <person name="Birol I."/>
            <person name="Bohlmann J."/>
            <person name="Breuil C."/>
        </authorList>
    </citation>
    <scope>NUCLEOTIDE SEQUENCE [LARGE SCALE GENOMIC DNA]</scope>
    <source>
        <strain evidence="2 3">UAMH 11346</strain>
    </source>
</reference>
<keyword evidence="3" id="KW-1185">Reference proteome</keyword>
<evidence type="ECO:0000313" key="2">
    <source>
        <dbReference type="EMBL" id="EPE08849.1"/>
    </source>
</evidence>
<dbReference type="EMBL" id="KE148148">
    <property type="protein sequence ID" value="EPE08849.1"/>
    <property type="molecule type" value="Genomic_DNA"/>
</dbReference>
<feature type="compositionally biased region" description="Basic and acidic residues" evidence="1">
    <location>
        <begin position="59"/>
        <end position="79"/>
    </location>
</feature>
<dbReference type="HOGENOM" id="CLU_053392_1_0_1"/>
<dbReference type="PANTHER" id="PTHR37848">
    <property type="entry name" value="EXPRESSED PROTEIN"/>
    <property type="match status" value="1"/>
</dbReference>
<sequence length="400" mass="43742">MASSTSAADEKARVQEHLNRVSARDNEKNHQDENIYSESLIGAESTDDEEGPAAGPSRPRADHGDHGDHAGRAVDDDHAPPMYSGPASPAQEAALVSQGGSAAAAAAAAAAKRGPPRYPGLLHLDYRLYAPPLFELSEDKTTIKSNASYLSSTVSALANLVREQATVPPKPIIHITGQRGRKVDFSVKINLMNLLVSDDLRRRMNYVRCVGRNELAMRGGSSKTPSVVPDIESSDAASAIDQWCLQYVNDPASVKVFVLERQVANMDINWLEGQVRSLVASTGYKGAVTVKFPVTHARVVVQSPDKVNKFFTSVTTLFTGKSTYEVVKSVWPFATHKSGEPGRKYAVQSEQTWWKEWRDPIRYAISMKRVGWVTNEDKLEVLMEGVGKGITVIEWGSEHT</sequence>
<dbReference type="OMA" id="REVINWN"/>
<dbReference type="PANTHER" id="PTHR37848:SF1">
    <property type="entry name" value="SUN DOMAIN-CONTAINING PROTEIN"/>
    <property type="match status" value="1"/>
</dbReference>